<evidence type="ECO:0000313" key="2">
    <source>
        <dbReference type="EMBL" id="KAF9148205.1"/>
    </source>
</evidence>
<reference evidence="2" key="1">
    <citation type="journal article" date="2020" name="Fungal Divers.">
        <title>Resolving the Mortierellaceae phylogeny through synthesis of multi-gene phylogenetics and phylogenomics.</title>
        <authorList>
            <person name="Vandepol N."/>
            <person name="Liber J."/>
            <person name="Desiro A."/>
            <person name="Na H."/>
            <person name="Kennedy M."/>
            <person name="Barry K."/>
            <person name="Grigoriev I.V."/>
            <person name="Miller A.N."/>
            <person name="O'Donnell K."/>
            <person name="Stajich J.E."/>
            <person name="Bonito G."/>
        </authorList>
    </citation>
    <scope>NUCLEOTIDE SEQUENCE</scope>
    <source>
        <strain evidence="2">NRRL 6426</strain>
    </source>
</reference>
<protein>
    <recommendedName>
        <fullName evidence="4">Galactose oxidase</fullName>
    </recommendedName>
</protein>
<dbReference type="SUPFAM" id="SSF117281">
    <property type="entry name" value="Kelch motif"/>
    <property type="match status" value="1"/>
</dbReference>
<dbReference type="EMBL" id="JAAAUQ010000696">
    <property type="protein sequence ID" value="KAF9148205.1"/>
    <property type="molecule type" value="Genomic_DNA"/>
</dbReference>
<evidence type="ECO:0000256" key="1">
    <source>
        <dbReference type="SAM" id="SignalP"/>
    </source>
</evidence>
<keyword evidence="1" id="KW-0732">Signal</keyword>
<name>A0A9P5V9C0_9FUNG</name>
<proteinExistence type="predicted"/>
<sequence>MTPTTRPFLPPSFSLLLFLLFITLSLNLNTQSVYAQSPTLRRRSAYTLYNNQFYIQGGILSGVNTGSNEFNSLNLAAAWPTIAAPWTTLPAGKQGWHHAMVAIEPKFSAGIGSGTQGYILSIGGTPAVGQGFWSAFDIQTKQWKNVSVEAADISLVPYVELQGHTATVDPTTGLVYVIGGYDGLNSNALLPEVTNLLTVYDPNTGKLLSQERATTDNSLTGANAIWSTERGTVMLLGGSRAVVTVSVVGLDMSILTEYSPSKKTWTSMGRFPKPV</sequence>
<dbReference type="InterPro" id="IPR015915">
    <property type="entry name" value="Kelch-typ_b-propeller"/>
</dbReference>
<accession>A0A9P5V9C0</accession>
<keyword evidence="3" id="KW-1185">Reference proteome</keyword>
<comment type="caution">
    <text evidence="2">The sequence shown here is derived from an EMBL/GenBank/DDBJ whole genome shotgun (WGS) entry which is preliminary data.</text>
</comment>
<dbReference type="AlphaFoldDB" id="A0A9P5V9C0"/>
<gene>
    <name evidence="2" type="ORF">BG015_010076</name>
</gene>
<dbReference type="Proteomes" id="UP000748756">
    <property type="component" value="Unassembled WGS sequence"/>
</dbReference>
<organism evidence="2 3">
    <name type="scientific">Linnemannia schmuckeri</name>
    <dbReference type="NCBI Taxonomy" id="64567"/>
    <lineage>
        <taxon>Eukaryota</taxon>
        <taxon>Fungi</taxon>
        <taxon>Fungi incertae sedis</taxon>
        <taxon>Mucoromycota</taxon>
        <taxon>Mortierellomycotina</taxon>
        <taxon>Mortierellomycetes</taxon>
        <taxon>Mortierellales</taxon>
        <taxon>Mortierellaceae</taxon>
        <taxon>Linnemannia</taxon>
    </lineage>
</organism>
<feature type="signal peptide" evidence="1">
    <location>
        <begin position="1"/>
        <end position="35"/>
    </location>
</feature>
<dbReference type="OrthoDB" id="10251809at2759"/>
<evidence type="ECO:0000313" key="3">
    <source>
        <dbReference type="Proteomes" id="UP000748756"/>
    </source>
</evidence>
<evidence type="ECO:0008006" key="4">
    <source>
        <dbReference type="Google" id="ProtNLM"/>
    </source>
</evidence>
<dbReference type="Gene3D" id="2.120.10.80">
    <property type="entry name" value="Kelch-type beta propeller"/>
    <property type="match status" value="1"/>
</dbReference>
<feature type="chain" id="PRO_5040501100" description="Galactose oxidase" evidence="1">
    <location>
        <begin position="36"/>
        <end position="275"/>
    </location>
</feature>